<organism evidence="4 5">
    <name type="scientific">Discostella pseudostelligera</name>
    <dbReference type="NCBI Taxonomy" id="259834"/>
    <lineage>
        <taxon>Eukaryota</taxon>
        <taxon>Sar</taxon>
        <taxon>Stramenopiles</taxon>
        <taxon>Ochrophyta</taxon>
        <taxon>Bacillariophyta</taxon>
        <taxon>Coscinodiscophyceae</taxon>
        <taxon>Thalassiosirophycidae</taxon>
        <taxon>Stephanodiscales</taxon>
        <taxon>Stephanodiscaceae</taxon>
        <taxon>Discostella</taxon>
    </lineage>
</organism>
<dbReference type="AlphaFoldDB" id="A0ABD3MSY8"/>
<sequence length="533" mass="59609">MENGTNFDHANVVSSAMPPTPGSEYHQPPYPPTPNSEPRKPAKSNNITGAVATTGTTHFSTTTGKLRHTTRRWSTEEDERLTQLVANAPDFHKISWSELSSQMENRSAKQCRERYINSLKPEVKKGLWTEEEDENILRLQSVLGNQWSKIAAMLPGRSDNDIKNRWHSKMRSKAAKRKWSVNDQGGEASGISAKYASVNTMHPTKQERKRSKQRAAPVVVTEAVKSNNTHHLAMAPASNNGTTSLPQGHAKSNYEQMYGEYCNTQAPAYHGIRPSNTINTLSESEVSLCHQLLNLQRTLQQKPDAHQPPPSHFQTAVPRYHYNEEEDNCNDYLFEHTSMKSRERAAERKNGSNSSRSDYDNGLRAGQKDNVAAATEAGGKVSKKKARPDKPTEKSSAKKRKSVNPSKKQTQSSLYSPSGASGGDPKLLRGIRHPGMHDCLIGRGGGTNHHPGNIKYRLIINSKKIAYRNSKRECKPLLAMQIVKDWRKMDPPGRFLKLNEDTGLWDDIGDEAARVKCSQTLREKKESKLRLSS</sequence>
<dbReference type="PANTHER" id="PTHR45614">
    <property type="entry name" value="MYB PROTEIN-RELATED"/>
    <property type="match status" value="1"/>
</dbReference>
<dbReference type="Gene3D" id="1.10.10.60">
    <property type="entry name" value="Homeodomain-like"/>
    <property type="match status" value="2"/>
</dbReference>
<feature type="domain" description="Myb-like" evidence="2">
    <location>
        <begin position="120"/>
        <end position="170"/>
    </location>
</feature>
<dbReference type="PANTHER" id="PTHR45614:SF274">
    <property type="entry name" value="MYB-LIKE DNA-BINDING PROTEIN"/>
    <property type="match status" value="1"/>
</dbReference>
<protein>
    <submittedName>
        <fullName evidence="4">Uncharacterized protein</fullName>
    </submittedName>
</protein>
<proteinExistence type="predicted"/>
<dbReference type="InterPro" id="IPR017930">
    <property type="entry name" value="Myb_dom"/>
</dbReference>
<dbReference type="EMBL" id="JALLBG020000089">
    <property type="protein sequence ID" value="KAL3766058.1"/>
    <property type="molecule type" value="Genomic_DNA"/>
</dbReference>
<feature type="compositionally biased region" description="Basic and acidic residues" evidence="1">
    <location>
        <begin position="340"/>
        <end position="350"/>
    </location>
</feature>
<evidence type="ECO:0000313" key="5">
    <source>
        <dbReference type="Proteomes" id="UP001530293"/>
    </source>
</evidence>
<dbReference type="SUPFAM" id="SSF46689">
    <property type="entry name" value="Homeodomain-like"/>
    <property type="match status" value="1"/>
</dbReference>
<feature type="compositionally biased region" description="Low complexity" evidence="1">
    <location>
        <begin position="53"/>
        <end position="63"/>
    </location>
</feature>
<feature type="compositionally biased region" description="Polar residues" evidence="1">
    <location>
        <begin position="403"/>
        <end position="419"/>
    </location>
</feature>
<accession>A0ABD3MSY8</accession>
<dbReference type="PROSITE" id="PS51294">
    <property type="entry name" value="HTH_MYB"/>
    <property type="match status" value="2"/>
</dbReference>
<dbReference type="InterPro" id="IPR001005">
    <property type="entry name" value="SANT/Myb"/>
</dbReference>
<feature type="domain" description="HTH myb-type" evidence="3">
    <location>
        <begin position="120"/>
        <end position="174"/>
    </location>
</feature>
<feature type="region of interest" description="Disordered" evidence="1">
    <location>
        <begin position="1"/>
        <end position="72"/>
    </location>
</feature>
<dbReference type="Pfam" id="PF20710">
    <property type="entry name" value="DUF6824"/>
    <property type="match status" value="1"/>
</dbReference>
<dbReference type="InterPro" id="IPR050560">
    <property type="entry name" value="MYB_TF"/>
</dbReference>
<evidence type="ECO:0000256" key="1">
    <source>
        <dbReference type="SAM" id="MobiDB-lite"/>
    </source>
</evidence>
<evidence type="ECO:0000259" key="3">
    <source>
        <dbReference type="PROSITE" id="PS51294"/>
    </source>
</evidence>
<feature type="domain" description="HTH myb-type" evidence="3">
    <location>
        <begin position="65"/>
        <end position="119"/>
    </location>
</feature>
<evidence type="ECO:0000259" key="2">
    <source>
        <dbReference type="PROSITE" id="PS50090"/>
    </source>
</evidence>
<dbReference type="PROSITE" id="PS50090">
    <property type="entry name" value="MYB_LIKE"/>
    <property type="match status" value="2"/>
</dbReference>
<comment type="caution">
    <text evidence="4">The sequence shown here is derived from an EMBL/GenBank/DDBJ whole genome shotgun (WGS) entry which is preliminary data.</text>
</comment>
<evidence type="ECO:0000313" key="4">
    <source>
        <dbReference type="EMBL" id="KAL3766058.1"/>
    </source>
</evidence>
<gene>
    <name evidence="4" type="ORF">ACHAWU_002773</name>
</gene>
<keyword evidence="5" id="KW-1185">Reference proteome</keyword>
<feature type="compositionally biased region" description="Polar residues" evidence="1">
    <location>
        <begin position="1"/>
        <end position="14"/>
    </location>
</feature>
<reference evidence="4 5" key="1">
    <citation type="submission" date="2024-10" db="EMBL/GenBank/DDBJ databases">
        <title>Updated reference genomes for cyclostephanoid diatoms.</title>
        <authorList>
            <person name="Roberts W.R."/>
            <person name="Alverson A.J."/>
        </authorList>
    </citation>
    <scope>NUCLEOTIDE SEQUENCE [LARGE SCALE GENOMIC DNA]</scope>
    <source>
        <strain evidence="4 5">AJA232-27</strain>
    </source>
</reference>
<name>A0ABD3MSY8_9STRA</name>
<dbReference type="Pfam" id="PF00249">
    <property type="entry name" value="Myb_DNA-binding"/>
    <property type="match status" value="2"/>
</dbReference>
<dbReference type="InterPro" id="IPR009057">
    <property type="entry name" value="Homeodomain-like_sf"/>
</dbReference>
<feature type="domain" description="Myb-like" evidence="2">
    <location>
        <begin position="65"/>
        <end position="119"/>
    </location>
</feature>
<dbReference type="Proteomes" id="UP001530293">
    <property type="component" value="Unassembled WGS sequence"/>
</dbReference>
<feature type="region of interest" description="Disordered" evidence="1">
    <location>
        <begin position="340"/>
        <end position="431"/>
    </location>
</feature>
<dbReference type="CDD" id="cd00167">
    <property type="entry name" value="SANT"/>
    <property type="match status" value="2"/>
</dbReference>
<dbReference type="InterPro" id="IPR049227">
    <property type="entry name" value="DUF6824"/>
</dbReference>
<dbReference type="SMART" id="SM00717">
    <property type="entry name" value="SANT"/>
    <property type="match status" value="2"/>
</dbReference>